<keyword evidence="1" id="KW-0540">Nuclease</keyword>
<gene>
    <name evidence="6" type="ordered locus">SYNW0348</name>
</gene>
<evidence type="ECO:0000256" key="3">
    <source>
        <dbReference type="ARBA" id="ARBA00022801"/>
    </source>
</evidence>
<reference evidence="6 7" key="1">
    <citation type="journal article" date="2003" name="Nature">
        <title>The genome of a motile marine Synechococcus.</title>
        <authorList>
            <person name="Palenik B."/>
            <person name="Brahamsha B."/>
            <person name="Larimer F."/>
            <person name="Land M."/>
            <person name="Hauser L."/>
            <person name="Chain P."/>
            <person name="Lamerdin J."/>
            <person name="Regala W."/>
            <person name="Allen E.A."/>
            <person name="McCarren J."/>
            <person name="Paulsen I."/>
            <person name="Dufresne A."/>
            <person name="Partensky F."/>
            <person name="Webb E."/>
            <person name="Waterbury J."/>
        </authorList>
    </citation>
    <scope>NUCLEOTIDE SEQUENCE [LARGE SCALE GENOMIC DNA]</scope>
    <source>
        <strain evidence="6 7">WH8102</strain>
    </source>
</reference>
<dbReference type="RefSeq" id="WP_011127222.1">
    <property type="nucleotide sequence ID" value="NC_005070.1"/>
</dbReference>
<evidence type="ECO:0000259" key="5">
    <source>
        <dbReference type="PROSITE" id="PS50830"/>
    </source>
</evidence>
<dbReference type="Pfam" id="PF00565">
    <property type="entry name" value="SNase"/>
    <property type="match status" value="1"/>
</dbReference>
<dbReference type="Proteomes" id="UP000001422">
    <property type="component" value="Chromosome"/>
</dbReference>
<keyword evidence="2" id="KW-0255">Endonuclease</keyword>
<feature type="domain" description="TNase-like" evidence="5">
    <location>
        <begin position="16"/>
        <end position="141"/>
    </location>
</feature>
<dbReference type="InterPro" id="IPR008613">
    <property type="entry name" value="Excalibur_Ca-bd_domain"/>
</dbReference>
<dbReference type="SMART" id="SM00318">
    <property type="entry name" value="SNc"/>
    <property type="match status" value="1"/>
</dbReference>
<keyword evidence="7" id="KW-1185">Reference proteome</keyword>
<protein>
    <submittedName>
        <fullName evidence="6">Staphylococcal nuclease homologue</fullName>
    </submittedName>
</protein>
<sequence length="204" mass="22306">MKAATALLLAACLTTNVNAATVVSVGDGDTIRVSEGNKKITVRLACIDAPERSQQPWGARSTELLKQLTPIGSQVTLRVQTTDRHGRVVAELINYQGNVNKLMVGAGQAFAYRKYLRKCDAQKYLGIEDEAKRRGIGIWSVGRSGITRPWDYRKGGGSSITNSSSSRKYRCKDIGSWSRAQQLLTKGHRYLDGDGDGEACESLR</sequence>
<feature type="chain" id="PRO_5004292080" evidence="4">
    <location>
        <begin position="20"/>
        <end position="204"/>
    </location>
</feature>
<dbReference type="Pfam" id="PF05901">
    <property type="entry name" value="Excalibur"/>
    <property type="match status" value="1"/>
</dbReference>
<accession>Q7U9B0</accession>
<dbReference type="KEGG" id="syw:SYNW0348"/>
<dbReference type="PANTHER" id="PTHR12302:SF3">
    <property type="entry name" value="SERINE_THREONINE-PROTEIN KINASE 31"/>
    <property type="match status" value="1"/>
</dbReference>
<dbReference type="InterPro" id="IPR002071">
    <property type="entry name" value="Thermonucl_AS"/>
</dbReference>
<dbReference type="SUPFAM" id="SSF50199">
    <property type="entry name" value="Staphylococcal nuclease"/>
    <property type="match status" value="1"/>
</dbReference>
<dbReference type="InterPro" id="IPR035437">
    <property type="entry name" value="SNase_OB-fold_sf"/>
</dbReference>
<proteinExistence type="predicted"/>
<name>Q7U9B0_PARMW</name>
<evidence type="ECO:0000256" key="4">
    <source>
        <dbReference type="SAM" id="SignalP"/>
    </source>
</evidence>
<dbReference type="AlphaFoldDB" id="Q7U9B0"/>
<dbReference type="InterPro" id="IPR016071">
    <property type="entry name" value="Staphylococal_nuclease_OB-fold"/>
</dbReference>
<organism evidence="6 7">
    <name type="scientific">Parasynechococcus marenigrum (strain WH8102)</name>
    <dbReference type="NCBI Taxonomy" id="84588"/>
    <lineage>
        <taxon>Bacteria</taxon>
        <taxon>Bacillati</taxon>
        <taxon>Cyanobacteriota</taxon>
        <taxon>Cyanophyceae</taxon>
        <taxon>Synechococcales</taxon>
        <taxon>Prochlorococcaceae</taxon>
        <taxon>Parasynechococcus</taxon>
        <taxon>Parasynechococcus marenigrum</taxon>
    </lineage>
</organism>
<dbReference type="GO" id="GO:0016787">
    <property type="term" value="F:hydrolase activity"/>
    <property type="evidence" value="ECO:0007669"/>
    <property type="project" value="UniProtKB-KW"/>
</dbReference>
<dbReference type="HOGENOM" id="CLU_046484_7_0_3"/>
<dbReference type="EMBL" id="BX569689">
    <property type="protein sequence ID" value="CAE06863.1"/>
    <property type="molecule type" value="Genomic_DNA"/>
</dbReference>
<dbReference type="PANTHER" id="PTHR12302">
    <property type="entry name" value="EBNA2 BINDING PROTEIN P100"/>
    <property type="match status" value="1"/>
</dbReference>
<dbReference type="eggNOG" id="COG1525">
    <property type="taxonomic scope" value="Bacteria"/>
</dbReference>
<evidence type="ECO:0000313" key="7">
    <source>
        <dbReference type="Proteomes" id="UP000001422"/>
    </source>
</evidence>
<dbReference type="GO" id="GO:0003676">
    <property type="term" value="F:nucleic acid binding"/>
    <property type="evidence" value="ECO:0007669"/>
    <property type="project" value="InterPro"/>
</dbReference>
<dbReference type="Gene3D" id="2.40.50.90">
    <property type="match status" value="1"/>
</dbReference>
<evidence type="ECO:0000313" key="6">
    <source>
        <dbReference type="EMBL" id="CAE06863.1"/>
    </source>
</evidence>
<keyword evidence="3" id="KW-0378">Hydrolase</keyword>
<keyword evidence="4" id="KW-0732">Signal</keyword>
<evidence type="ECO:0000256" key="2">
    <source>
        <dbReference type="ARBA" id="ARBA00022759"/>
    </source>
</evidence>
<feature type="signal peptide" evidence="4">
    <location>
        <begin position="1"/>
        <end position="19"/>
    </location>
</feature>
<dbReference type="GO" id="GO:0004519">
    <property type="term" value="F:endonuclease activity"/>
    <property type="evidence" value="ECO:0007669"/>
    <property type="project" value="UniProtKB-KW"/>
</dbReference>
<evidence type="ECO:0000256" key="1">
    <source>
        <dbReference type="ARBA" id="ARBA00022722"/>
    </source>
</evidence>
<dbReference type="PROSITE" id="PS01123">
    <property type="entry name" value="TNASE_1"/>
    <property type="match status" value="1"/>
</dbReference>
<dbReference type="PROSITE" id="PS50830">
    <property type="entry name" value="TNASE_3"/>
    <property type="match status" value="1"/>
</dbReference>